<name>A0A0G0WBQ5_UNCC2</name>
<organism evidence="2 3">
    <name type="scientific">candidate division CPR2 bacterium GW2011_GWC1_41_48</name>
    <dbReference type="NCBI Taxonomy" id="1618344"/>
    <lineage>
        <taxon>Bacteria</taxon>
        <taxon>Bacteria division CPR2</taxon>
    </lineage>
</organism>
<feature type="region of interest" description="Disordered" evidence="1">
    <location>
        <begin position="156"/>
        <end position="175"/>
    </location>
</feature>
<proteinExistence type="predicted"/>
<gene>
    <name evidence="2" type="ORF">UU65_C0002G0285</name>
</gene>
<reference evidence="2 3" key="1">
    <citation type="journal article" date="2015" name="Nature">
        <title>rRNA introns, odd ribosomes, and small enigmatic genomes across a large radiation of phyla.</title>
        <authorList>
            <person name="Brown C.T."/>
            <person name="Hug L.A."/>
            <person name="Thomas B.C."/>
            <person name="Sharon I."/>
            <person name="Castelle C.J."/>
            <person name="Singh A."/>
            <person name="Wilkins M.J."/>
            <person name="Williams K.H."/>
            <person name="Banfield J.F."/>
        </authorList>
    </citation>
    <scope>NUCLEOTIDE SEQUENCE [LARGE SCALE GENOMIC DNA]</scope>
</reference>
<evidence type="ECO:0000313" key="3">
    <source>
        <dbReference type="Proteomes" id="UP000033869"/>
    </source>
</evidence>
<feature type="region of interest" description="Disordered" evidence="1">
    <location>
        <begin position="1"/>
        <end position="26"/>
    </location>
</feature>
<feature type="region of interest" description="Disordered" evidence="1">
    <location>
        <begin position="69"/>
        <end position="149"/>
    </location>
</feature>
<dbReference type="Proteomes" id="UP000033869">
    <property type="component" value="Unassembled WGS sequence"/>
</dbReference>
<protein>
    <submittedName>
        <fullName evidence="2">Uncharacterized protein</fullName>
    </submittedName>
</protein>
<sequence length="340" mass="37977">MEKEIEVPINTTNSNEIANDGFSPNDREKELANKIYKSETLDELRENLKMAIAEGFNNSAILAEKASLRNKELTENNTQKVDTPPEEPKTDKAIEDELIIVPTTTESEIPTANESADDSQNTITNDAIDNPTILEPSKEGNEDDNYNSTIKVMPHQDSLAEETSEKNPEITDGPIDLLSMNETEVVSEDDDLDTETPIPITPETDEKAEELKLDTTILPSAEETVVPASESLTLENNDLEMTANIRNYEPIAEETAANAGSDVDLDAQKLDFNKLMGELVYMAAETDNLTETDRDKSEDLGDMLKKMWAEICQSTPREDHKNDTEYIEHIIDDQIKKIKV</sequence>
<dbReference type="AlphaFoldDB" id="A0A0G0WBQ5"/>
<evidence type="ECO:0000313" key="2">
    <source>
        <dbReference type="EMBL" id="KKS09507.1"/>
    </source>
</evidence>
<feature type="compositionally biased region" description="Polar residues" evidence="1">
    <location>
        <begin position="102"/>
        <end position="127"/>
    </location>
</feature>
<feature type="compositionally biased region" description="Basic and acidic residues" evidence="1">
    <location>
        <begin position="86"/>
        <end position="95"/>
    </location>
</feature>
<comment type="caution">
    <text evidence="2">The sequence shown here is derived from an EMBL/GenBank/DDBJ whole genome shotgun (WGS) entry which is preliminary data.</text>
</comment>
<accession>A0A0G0WBQ5</accession>
<evidence type="ECO:0000256" key="1">
    <source>
        <dbReference type="SAM" id="MobiDB-lite"/>
    </source>
</evidence>
<dbReference type="EMBL" id="LCBL01000002">
    <property type="protein sequence ID" value="KKS09507.1"/>
    <property type="molecule type" value="Genomic_DNA"/>
</dbReference>